<sequence>MNEPTLLQLQCFEALVTEGSFAAAAARLNRTHPTVHAAVTALEAQVGMVLLNRAGYRVSLTEQGAAFRSRAAVFLRQYENLRREAAQLAAGQEAELRVVVGDLCPLPETLGLLRRFFESHTGTRLTLLFEAISGPWERLRNGDCELIFHHLDKPSPAIESIELFEVKLVPVAAPGFLQQPLDESLTPDDLRPYVQCVIRDTSTQPSDANYYLIEGAPTCTVPDQLMKRELIVQGLAWGHMPSHLVAGDLREHRLVSLEGRHLRGATLKHYAARRRDTAHGPVAQKLWIQLLEQETGRGNPGSP</sequence>
<dbReference type="Pfam" id="PF00126">
    <property type="entry name" value="HTH_1"/>
    <property type="match status" value="1"/>
</dbReference>
<dbReference type="InterPro" id="IPR000847">
    <property type="entry name" value="LysR_HTH_N"/>
</dbReference>
<dbReference type="AlphaFoldDB" id="A0A158JFJ2"/>
<keyword evidence="3" id="KW-0238">DNA-binding</keyword>
<dbReference type="EMBL" id="FCOK02000086">
    <property type="protein sequence ID" value="SAL67626.1"/>
    <property type="molecule type" value="Genomic_DNA"/>
</dbReference>
<dbReference type="OrthoDB" id="196624at2"/>
<dbReference type="InterPro" id="IPR036390">
    <property type="entry name" value="WH_DNA-bd_sf"/>
</dbReference>
<dbReference type="SUPFAM" id="SSF46785">
    <property type="entry name" value="Winged helix' DNA-binding domain"/>
    <property type="match status" value="1"/>
</dbReference>
<dbReference type="Gene3D" id="1.10.10.10">
    <property type="entry name" value="Winged helix-like DNA-binding domain superfamily/Winged helix DNA-binding domain"/>
    <property type="match status" value="1"/>
</dbReference>
<dbReference type="PROSITE" id="PS50931">
    <property type="entry name" value="HTH_LYSR"/>
    <property type="match status" value="1"/>
</dbReference>
<dbReference type="RefSeq" id="WP_062091930.1">
    <property type="nucleotide sequence ID" value="NZ_FCOK02000086.1"/>
</dbReference>
<dbReference type="PANTHER" id="PTHR30126">
    <property type="entry name" value="HTH-TYPE TRANSCRIPTIONAL REGULATOR"/>
    <property type="match status" value="1"/>
</dbReference>
<dbReference type="Pfam" id="PF03466">
    <property type="entry name" value="LysR_substrate"/>
    <property type="match status" value="1"/>
</dbReference>
<dbReference type="InterPro" id="IPR036388">
    <property type="entry name" value="WH-like_DNA-bd_sf"/>
</dbReference>
<protein>
    <submittedName>
        <fullName evidence="6">LysR family transcriptional regulator</fullName>
    </submittedName>
</protein>
<feature type="domain" description="HTH lysR-type" evidence="5">
    <location>
        <begin position="4"/>
        <end position="61"/>
    </location>
</feature>
<dbReference type="PANTHER" id="PTHR30126:SF88">
    <property type="entry name" value="TRANSCRIPTIONAL REGULATOR-RELATED"/>
    <property type="match status" value="1"/>
</dbReference>
<accession>A0A158JFJ2</accession>
<keyword evidence="4" id="KW-0804">Transcription</keyword>
<dbReference type="SUPFAM" id="SSF53850">
    <property type="entry name" value="Periplasmic binding protein-like II"/>
    <property type="match status" value="1"/>
</dbReference>
<name>A0A158JFJ2_9BURK</name>
<proteinExistence type="inferred from homology"/>
<evidence type="ECO:0000256" key="3">
    <source>
        <dbReference type="ARBA" id="ARBA00023125"/>
    </source>
</evidence>
<comment type="similarity">
    <text evidence="1">Belongs to the LysR transcriptional regulatory family.</text>
</comment>
<dbReference type="InterPro" id="IPR005119">
    <property type="entry name" value="LysR_subst-bd"/>
</dbReference>
<evidence type="ECO:0000256" key="1">
    <source>
        <dbReference type="ARBA" id="ARBA00009437"/>
    </source>
</evidence>
<gene>
    <name evidence="6" type="ORF">AWB69_07806</name>
</gene>
<evidence type="ECO:0000256" key="2">
    <source>
        <dbReference type="ARBA" id="ARBA00023015"/>
    </source>
</evidence>
<organism evidence="6 7">
    <name type="scientific">Caballeronia udeis</name>
    <dbReference type="NCBI Taxonomy" id="1232866"/>
    <lineage>
        <taxon>Bacteria</taxon>
        <taxon>Pseudomonadati</taxon>
        <taxon>Pseudomonadota</taxon>
        <taxon>Betaproteobacteria</taxon>
        <taxon>Burkholderiales</taxon>
        <taxon>Burkholderiaceae</taxon>
        <taxon>Caballeronia</taxon>
    </lineage>
</organism>
<reference evidence="6 7" key="1">
    <citation type="submission" date="2016-01" db="EMBL/GenBank/DDBJ databases">
        <authorList>
            <person name="Oliw E.H."/>
        </authorList>
    </citation>
    <scope>NUCLEOTIDE SEQUENCE [LARGE SCALE GENOMIC DNA]</scope>
    <source>
        <strain evidence="6">LMG 27134</strain>
    </source>
</reference>
<dbReference type="Proteomes" id="UP000054683">
    <property type="component" value="Unassembled WGS sequence"/>
</dbReference>
<evidence type="ECO:0000313" key="6">
    <source>
        <dbReference type="EMBL" id="SAL67626.1"/>
    </source>
</evidence>
<evidence type="ECO:0000313" key="7">
    <source>
        <dbReference type="Proteomes" id="UP000054683"/>
    </source>
</evidence>
<keyword evidence="2" id="KW-0805">Transcription regulation</keyword>
<evidence type="ECO:0000256" key="4">
    <source>
        <dbReference type="ARBA" id="ARBA00023163"/>
    </source>
</evidence>
<dbReference type="GO" id="GO:0003700">
    <property type="term" value="F:DNA-binding transcription factor activity"/>
    <property type="evidence" value="ECO:0007669"/>
    <property type="project" value="InterPro"/>
</dbReference>
<dbReference type="Gene3D" id="3.40.190.290">
    <property type="match status" value="1"/>
</dbReference>
<evidence type="ECO:0000259" key="5">
    <source>
        <dbReference type="PROSITE" id="PS50931"/>
    </source>
</evidence>
<dbReference type="GO" id="GO:0000976">
    <property type="term" value="F:transcription cis-regulatory region binding"/>
    <property type="evidence" value="ECO:0007669"/>
    <property type="project" value="TreeGrafter"/>
</dbReference>